<evidence type="ECO:0000313" key="8">
    <source>
        <dbReference type="Proteomes" id="UP000030111"/>
    </source>
</evidence>
<sequence>MSGKSIHTLTQEAIQLLKRLIATQSFSSEEEGTALLIEAWFNNNNIPFERENNNIWAFNKYKQNGRPTLLLNSHHDTVKPNLGYTLNPLEPLEKDGKLFGLGSNDAGGCLVSLLAAFAYFYEAENLPYNLVVVASAEEESSGPNGLNSVLKHLPELDCAIVGEPTEMQLAIAEKGLLVLDVLVEGTPGHAAHPNDNVSIYNAIPVIEWFRDFRFEKVSDVLGPMKMTVTGINAGKQHNVVPSDCNLVVDVRVNDCYTNIEVLEIIRKEIGSKAKVTPRSLHLNSSSIPKGHDLVLAGIELGRTTYGSPTLSDQSVLSCQSLKLGPGYSPRSHSADEFIYINEIEEGVELYIKILSKFLKQDTIPAQAAASQPE</sequence>
<dbReference type="SUPFAM" id="SSF53187">
    <property type="entry name" value="Zn-dependent exopeptidases"/>
    <property type="match status" value="1"/>
</dbReference>
<proteinExistence type="predicted"/>
<comment type="cofactor">
    <cofactor evidence="1">
        <name>Zn(2+)</name>
        <dbReference type="ChEBI" id="CHEBI:29105"/>
    </cofactor>
</comment>
<dbReference type="STRING" id="1121898.GCA_000422725_00047"/>
<dbReference type="InterPro" id="IPR001261">
    <property type="entry name" value="ArgE/DapE_CS"/>
</dbReference>
<keyword evidence="2" id="KW-0479">Metal-binding</keyword>
<comment type="caution">
    <text evidence="7">The sequence shown here is derived from an EMBL/GenBank/DDBJ whole genome shotgun (WGS) entry which is preliminary data.</text>
</comment>
<dbReference type="InterPro" id="IPR036264">
    <property type="entry name" value="Bact_exopeptidase_dim_dom"/>
</dbReference>
<keyword evidence="5" id="KW-0170">Cobalt</keyword>
<dbReference type="AlphaFoldDB" id="A0A0A2MGR6"/>
<dbReference type="SUPFAM" id="SSF55031">
    <property type="entry name" value="Bacterial exopeptidase dimerisation domain"/>
    <property type="match status" value="1"/>
</dbReference>
<dbReference type="OrthoDB" id="9792335at2"/>
<reference evidence="7 8" key="1">
    <citation type="submission" date="2013-09" db="EMBL/GenBank/DDBJ databases">
        <authorList>
            <person name="Zeng Z."/>
            <person name="Chen C."/>
        </authorList>
    </citation>
    <scope>NUCLEOTIDE SEQUENCE [LARGE SCALE GENOMIC DNA]</scope>
    <source>
        <strain evidence="7 8">WB 4.1-42</strain>
    </source>
</reference>
<name>A0A0A2MGR6_9FLAO</name>
<dbReference type="Pfam" id="PF07687">
    <property type="entry name" value="M20_dimer"/>
    <property type="match status" value="1"/>
</dbReference>
<dbReference type="eggNOG" id="COG0624">
    <property type="taxonomic scope" value="Bacteria"/>
</dbReference>
<protein>
    <submittedName>
        <fullName evidence="7">Acetylornithine deacetylase</fullName>
    </submittedName>
</protein>
<feature type="domain" description="Peptidase M20 dimerisation" evidence="6">
    <location>
        <begin position="171"/>
        <end position="274"/>
    </location>
</feature>
<evidence type="ECO:0000256" key="5">
    <source>
        <dbReference type="ARBA" id="ARBA00023285"/>
    </source>
</evidence>
<dbReference type="RefSeq" id="WP_026991554.1">
    <property type="nucleotide sequence ID" value="NZ_JRLY01000014.1"/>
</dbReference>
<keyword evidence="3" id="KW-0378">Hydrolase</keyword>
<evidence type="ECO:0000256" key="2">
    <source>
        <dbReference type="ARBA" id="ARBA00022723"/>
    </source>
</evidence>
<accession>A0A0A2MGR6</accession>
<dbReference type="Pfam" id="PF01546">
    <property type="entry name" value="Peptidase_M20"/>
    <property type="match status" value="1"/>
</dbReference>
<dbReference type="GO" id="GO:0006526">
    <property type="term" value="P:L-arginine biosynthetic process"/>
    <property type="evidence" value="ECO:0007669"/>
    <property type="project" value="TreeGrafter"/>
</dbReference>
<dbReference type="PANTHER" id="PTHR43808:SF31">
    <property type="entry name" value="N-ACETYL-L-CITRULLINE DEACETYLASE"/>
    <property type="match status" value="1"/>
</dbReference>
<dbReference type="Proteomes" id="UP000030111">
    <property type="component" value="Unassembled WGS sequence"/>
</dbReference>
<keyword evidence="4" id="KW-0862">Zinc</keyword>
<dbReference type="InterPro" id="IPR050072">
    <property type="entry name" value="Peptidase_M20A"/>
</dbReference>
<evidence type="ECO:0000256" key="4">
    <source>
        <dbReference type="ARBA" id="ARBA00022833"/>
    </source>
</evidence>
<dbReference type="GO" id="GO:0046872">
    <property type="term" value="F:metal ion binding"/>
    <property type="evidence" value="ECO:0007669"/>
    <property type="project" value="UniProtKB-KW"/>
</dbReference>
<dbReference type="PANTHER" id="PTHR43808">
    <property type="entry name" value="ACETYLORNITHINE DEACETYLASE"/>
    <property type="match status" value="1"/>
</dbReference>
<dbReference type="InterPro" id="IPR011650">
    <property type="entry name" value="Peptidase_M20_dimer"/>
</dbReference>
<dbReference type="PROSITE" id="PS00758">
    <property type="entry name" value="ARGE_DAPE_CPG2_1"/>
    <property type="match status" value="1"/>
</dbReference>
<gene>
    <name evidence="7" type="ORF">Q766_15610</name>
</gene>
<evidence type="ECO:0000259" key="6">
    <source>
        <dbReference type="Pfam" id="PF07687"/>
    </source>
</evidence>
<dbReference type="InterPro" id="IPR002933">
    <property type="entry name" value="Peptidase_M20"/>
</dbReference>
<dbReference type="CDD" id="cd05651">
    <property type="entry name" value="M20_ArgE_DapE-like"/>
    <property type="match status" value="1"/>
</dbReference>
<keyword evidence="8" id="KW-1185">Reference proteome</keyword>
<dbReference type="Gene3D" id="3.40.630.10">
    <property type="entry name" value="Zn peptidases"/>
    <property type="match status" value="1"/>
</dbReference>
<dbReference type="Gene3D" id="3.30.70.360">
    <property type="match status" value="1"/>
</dbReference>
<evidence type="ECO:0000256" key="1">
    <source>
        <dbReference type="ARBA" id="ARBA00001947"/>
    </source>
</evidence>
<dbReference type="GO" id="GO:0008777">
    <property type="term" value="F:acetylornithine deacetylase activity"/>
    <property type="evidence" value="ECO:0007669"/>
    <property type="project" value="TreeGrafter"/>
</dbReference>
<evidence type="ECO:0000256" key="3">
    <source>
        <dbReference type="ARBA" id="ARBA00022801"/>
    </source>
</evidence>
<dbReference type="EMBL" id="JRLY01000014">
    <property type="protein sequence ID" value="KGO91867.1"/>
    <property type="molecule type" value="Genomic_DNA"/>
</dbReference>
<evidence type="ECO:0000313" key="7">
    <source>
        <dbReference type="EMBL" id="KGO91867.1"/>
    </source>
</evidence>
<organism evidence="7 8">
    <name type="scientific">Flavobacterium subsaxonicum WB 4.1-42 = DSM 21790</name>
    <dbReference type="NCBI Taxonomy" id="1121898"/>
    <lineage>
        <taxon>Bacteria</taxon>
        <taxon>Pseudomonadati</taxon>
        <taxon>Bacteroidota</taxon>
        <taxon>Flavobacteriia</taxon>
        <taxon>Flavobacteriales</taxon>
        <taxon>Flavobacteriaceae</taxon>
        <taxon>Flavobacterium</taxon>
    </lineage>
</organism>